<dbReference type="EMBL" id="MTYJ01000247">
    <property type="protein sequence ID" value="OWA52001.1"/>
    <property type="molecule type" value="Genomic_DNA"/>
</dbReference>
<evidence type="ECO:0000313" key="1">
    <source>
        <dbReference type="EMBL" id="OWA52001.1"/>
    </source>
</evidence>
<dbReference type="Gene3D" id="3.90.1410.10">
    <property type="entry name" value="set domain protein methyltransferase, domain 1"/>
    <property type="match status" value="1"/>
</dbReference>
<comment type="caution">
    <text evidence="1">The sequence shown here is derived from an EMBL/GenBank/DDBJ whole genome shotgun (WGS) entry which is preliminary data.</text>
</comment>
<organism evidence="1 2">
    <name type="scientific">Hypsibius exemplaris</name>
    <name type="common">Freshwater tardigrade</name>
    <dbReference type="NCBI Taxonomy" id="2072580"/>
    <lineage>
        <taxon>Eukaryota</taxon>
        <taxon>Metazoa</taxon>
        <taxon>Ecdysozoa</taxon>
        <taxon>Tardigrada</taxon>
        <taxon>Eutardigrada</taxon>
        <taxon>Parachela</taxon>
        <taxon>Hypsibioidea</taxon>
        <taxon>Hypsibiidae</taxon>
        <taxon>Hypsibius</taxon>
    </lineage>
</organism>
<reference evidence="2" key="1">
    <citation type="submission" date="2017-01" db="EMBL/GenBank/DDBJ databases">
        <title>Comparative genomics of anhydrobiosis in the tardigrade Hypsibius dujardini.</title>
        <authorList>
            <person name="Yoshida Y."/>
            <person name="Koutsovoulos G."/>
            <person name="Laetsch D."/>
            <person name="Stevens L."/>
            <person name="Kumar S."/>
            <person name="Horikawa D."/>
            <person name="Ishino K."/>
            <person name="Komine S."/>
            <person name="Tomita M."/>
            <person name="Blaxter M."/>
            <person name="Arakawa K."/>
        </authorList>
    </citation>
    <scope>NUCLEOTIDE SEQUENCE [LARGE SCALE GENOMIC DNA]</scope>
    <source>
        <strain evidence="2">Z151</strain>
    </source>
</reference>
<dbReference type="AlphaFoldDB" id="A0A9X6NK97"/>
<evidence type="ECO:0000313" key="2">
    <source>
        <dbReference type="Proteomes" id="UP000192578"/>
    </source>
</evidence>
<proteinExistence type="predicted"/>
<keyword evidence="2" id="KW-1185">Reference proteome</keyword>
<accession>A0A9X6NK97</accession>
<protein>
    <submittedName>
        <fullName evidence="1">Uncharacterized protein</fullName>
    </submittedName>
</protein>
<sequence length="471" mass="51947">MCRHYINCVAAVDLSKRSKTEKNKFASSFSFELFRWALDVLMTRGNALPISDDEEPVIALVRFWIWSTTDRTPQSLVWRLEKTPSHLPVNYDHSSPFRQIFMSYLSLSVKERLINHGFTTPNEGVIQLQIDLNLSPDNPNRKIFEHLGSTFIQKSADSKLLSLPISPDGQPSIDSLKSSGWPFTVEKVRKHRMGATISLGIYFSHSEIMADPNNGQPISNTQTNSNHNAWPNPLMTSYQAPSAVAAMGQAQVVLGQGQVNAQQAGAVALASQAGVAQQGSINAQQSGQRAAQGFRDMAQAEAAQAAQMASLAQLQMATQAIGMAQAAAAAAQVTEARAERVRRRTSSNHVRRRVHRRVCRSAHSRLSVSHHRHPCHLRSRWLYTTAAAADRVVMGTDVPDPLDPVLEKFVYMSIVRAASDFLKRNASVASLAEEVCLSRDESQNLCVAALGDQILLERDRLTKLSPPPRLP</sequence>
<name>A0A9X6NK97_HYPEX</name>
<gene>
    <name evidence="1" type="ORF">BV898_16457</name>
</gene>
<dbReference type="Proteomes" id="UP000192578">
    <property type="component" value="Unassembled WGS sequence"/>
</dbReference>